<dbReference type="EMBL" id="JBHFNR010000111">
    <property type="protein sequence ID" value="MFB2894463.1"/>
    <property type="molecule type" value="Genomic_DNA"/>
</dbReference>
<dbReference type="Gene3D" id="1.25.40.10">
    <property type="entry name" value="Tetratricopeptide repeat domain"/>
    <property type="match status" value="3"/>
</dbReference>
<evidence type="ECO:0000259" key="2">
    <source>
        <dbReference type="Pfam" id="PF00535"/>
    </source>
</evidence>
<dbReference type="InterPro" id="IPR029044">
    <property type="entry name" value="Nucleotide-diphossugar_trans"/>
</dbReference>
<accession>A0ABV4XRW3</accession>
<gene>
    <name evidence="3" type="ORF">ACE1CI_16255</name>
</gene>
<dbReference type="Gene3D" id="3.90.550.10">
    <property type="entry name" value="Spore Coat Polysaccharide Biosynthesis Protein SpsA, Chain A"/>
    <property type="match status" value="1"/>
</dbReference>
<evidence type="ECO:0000256" key="1">
    <source>
        <dbReference type="PROSITE-ProRule" id="PRU00339"/>
    </source>
</evidence>
<evidence type="ECO:0000313" key="3">
    <source>
        <dbReference type="EMBL" id="MFB2894463.1"/>
    </source>
</evidence>
<keyword evidence="1" id="KW-0802">TPR repeat</keyword>
<dbReference type="SUPFAM" id="SSF53448">
    <property type="entry name" value="Nucleotide-diphospho-sugar transferases"/>
    <property type="match status" value="1"/>
</dbReference>
<dbReference type="SUPFAM" id="SSF48452">
    <property type="entry name" value="TPR-like"/>
    <property type="match status" value="1"/>
</dbReference>
<dbReference type="PROSITE" id="PS50293">
    <property type="entry name" value="TPR_REGION"/>
    <property type="match status" value="2"/>
</dbReference>
<dbReference type="InterPro" id="IPR011990">
    <property type="entry name" value="TPR-like_helical_dom_sf"/>
</dbReference>
<dbReference type="Pfam" id="PF13181">
    <property type="entry name" value="TPR_8"/>
    <property type="match status" value="1"/>
</dbReference>
<keyword evidence="3" id="KW-0808">Transferase</keyword>
<sequence>MKLSLCAIAKNESQSLPKCLESVQKVVDEIIVLDTGSTDKTPEIAQKLGAKVYNFQWCNDFSAARNEALKYVQGDWVLVLDADEVLKPEIIPQLKQVIQQPNLLVVNLVREEIGAKQTPYSLVSRLFRKHPKVYFSRPYHAMIDDSVSLLLQKEPQWQIASLSDVAILHYGYEPGAIASRNKFQTAKTTMEGYLTQHPNDPYVCNKLGALYLEIGETYQGIELLQRGLTANSIDAGVLYELHYHLGIAYESLQQLNLAQSHYQTATKLDILPQLKLGAFINLGNVLKASNQLEAAQEAYISAIAIDPNFAVGYYNLGMLLKHKGRFADAIALYQQAIKLNPNYADAYQNLGVVFLKVGNVAESLVAFKRAIELHETNNPSEAARLRQGLKEMGFGEL</sequence>
<organism evidence="3 4">
    <name type="scientific">Floridaenema flaviceps BLCC-F50</name>
    <dbReference type="NCBI Taxonomy" id="3153642"/>
    <lineage>
        <taxon>Bacteria</taxon>
        <taxon>Bacillati</taxon>
        <taxon>Cyanobacteriota</taxon>
        <taxon>Cyanophyceae</taxon>
        <taxon>Oscillatoriophycideae</taxon>
        <taxon>Aerosakkonematales</taxon>
        <taxon>Aerosakkonemataceae</taxon>
        <taxon>Floridanema</taxon>
        <taxon>Floridanema flaviceps</taxon>
    </lineage>
</organism>
<feature type="repeat" description="TPR" evidence="1">
    <location>
        <begin position="310"/>
        <end position="343"/>
    </location>
</feature>
<dbReference type="GO" id="GO:0016757">
    <property type="term" value="F:glycosyltransferase activity"/>
    <property type="evidence" value="ECO:0007669"/>
    <property type="project" value="UniProtKB-KW"/>
</dbReference>
<dbReference type="PANTHER" id="PTHR43630">
    <property type="entry name" value="POLY-BETA-1,6-N-ACETYL-D-GLUCOSAMINE SYNTHASE"/>
    <property type="match status" value="1"/>
</dbReference>
<dbReference type="EC" id="2.4.-.-" evidence="3"/>
<keyword evidence="4" id="KW-1185">Reference proteome</keyword>
<keyword evidence="3" id="KW-0328">Glycosyltransferase</keyword>
<protein>
    <submittedName>
        <fullName evidence="3">Glycosyltransferase</fullName>
        <ecNumber evidence="3">2.4.-.-</ecNumber>
    </submittedName>
</protein>
<feature type="repeat" description="TPR" evidence="1">
    <location>
        <begin position="344"/>
        <end position="377"/>
    </location>
</feature>
<dbReference type="Pfam" id="PF13414">
    <property type="entry name" value="TPR_11"/>
    <property type="match status" value="2"/>
</dbReference>
<dbReference type="RefSeq" id="WP_413264111.1">
    <property type="nucleotide sequence ID" value="NZ_JBHFNR010000111.1"/>
</dbReference>
<dbReference type="InterPro" id="IPR001173">
    <property type="entry name" value="Glyco_trans_2-like"/>
</dbReference>
<proteinExistence type="predicted"/>
<dbReference type="PANTHER" id="PTHR43630:SF2">
    <property type="entry name" value="GLYCOSYLTRANSFERASE"/>
    <property type="match status" value="1"/>
</dbReference>
<evidence type="ECO:0000313" key="4">
    <source>
        <dbReference type="Proteomes" id="UP001576784"/>
    </source>
</evidence>
<dbReference type="CDD" id="cd02511">
    <property type="entry name" value="Beta4Glucosyltransferase"/>
    <property type="match status" value="1"/>
</dbReference>
<dbReference type="Proteomes" id="UP001576784">
    <property type="component" value="Unassembled WGS sequence"/>
</dbReference>
<reference evidence="3 4" key="1">
    <citation type="submission" date="2024-09" db="EMBL/GenBank/DDBJ databases">
        <title>Floridaenema gen nov. (Aerosakkonemataceae, Aerosakkonematales ord. nov., Cyanobacteria) from benthic tropical and subtropical fresh waters, with the description of four new species.</title>
        <authorList>
            <person name="Moretto J.A."/>
            <person name="Berthold D.E."/>
            <person name="Lefler F.W."/>
            <person name="Huang I.-S."/>
            <person name="Laughinghouse H. IV."/>
        </authorList>
    </citation>
    <scope>NUCLEOTIDE SEQUENCE [LARGE SCALE GENOMIC DNA]</scope>
    <source>
        <strain evidence="3 4">BLCC-F50</strain>
    </source>
</reference>
<feature type="domain" description="Glycosyltransferase 2-like" evidence="2">
    <location>
        <begin position="4"/>
        <end position="146"/>
    </location>
</feature>
<name>A0ABV4XRW3_9CYAN</name>
<comment type="caution">
    <text evidence="3">The sequence shown here is derived from an EMBL/GenBank/DDBJ whole genome shotgun (WGS) entry which is preliminary data.</text>
</comment>
<dbReference type="SMART" id="SM00028">
    <property type="entry name" value="TPR"/>
    <property type="match status" value="5"/>
</dbReference>
<dbReference type="Pfam" id="PF00535">
    <property type="entry name" value="Glycos_transf_2"/>
    <property type="match status" value="1"/>
</dbReference>
<dbReference type="PROSITE" id="PS50005">
    <property type="entry name" value="TPR"/>
    <property type="match status" value="3"/>
</dbReference>
<dbReference type="InterPro" id="IPR019734">
    <property type="entry name" value="TPR_rpt"/>
</dbReference>
<feature type="repeat" description="TPR" evidence="1">
    <location>
        <begin position="276"/>
        <end position="309"/>
    </location>
</feature>